<name>A0A0F9LQD4_9ZZZZ</name>
<feature type="domain" description="Helix-turn-helix" evidence="1">
    <location>
        <begin position="31"/>
        <end position="79"/>
    </location>
</feature>
<dbReference type="EMBL" id="LAZR01005989">
    <property type="protein sequence ID" value="KKM95588.1"/>
    <property type="molecule type" value="Genomic_DNA"/>
</dbReference>
<evidence type="ECO:0000259" key="1">
    <source>
        <dbReference type="Pfam" id="PF12728"/>
    </source>
</evidence>
<proteinExistence type="predicted"/>
<organism evidence="2">
    <name type="scientific">marine sediment metagenome</name>
    <dbReference type="NCBI Taxonomy" id="412755"/>
    <lineage>
        <taxon>unclassified sequences</taxon>
        <taxon>metagenomes</taxon>
        <taxon>ecological metagenomes</taxon>
    </lineage>
</organism>
<sequence>MSAAGYRSKSASLKAQASGGPLGTWLDAGYYLTVAMAATELDITVAAVNDAVKRGRIVGVKVGGRRLIASTEVERYRDTRKASSAATTHDLEKARDVRLARKAGPARRVKKPTVVYYPHGDGRRTRMTPAMARSLRFLEGLDLAPLVGRFVNEVEAATWFTGTSRDARRLLSALLAPHLVYYLLGRDTFGGRVQHVRLSLSGRDALRYCIDRSLI</sequence>
<dbReference type="Pfam" id="PF12728">
    <property type="entry name" value="HTH_17"/>
    <property type="match status" value="1"/>
</dbReference>
<comment type="caution">
    <text evidence="2">The sequence shown here is derived from an EMBL/GenBank/DDBJ whole genome shotgun (WGS) entry which is preliminary data.</text>
</comment>
<protein>
    <recommendedName>
        <fullName evidence="1">Helix-turn-helix domain-containing protein</fullName>
    </recommendedName>
</protein>
<reference evidence="2" key="1">
    <citation type="journal article" date="2015" name="Nature">
        <title>Complex archaea that bridge the gap between prokaryotes and eukaryotes.</title>
        <authorList>
            <person name="Spang A."/>
            <person name="Saw J.H."/>
            <person name="Jorgensen S.L."/>
            <person name="Zaremba-Niedzwiedzka K."/>
            <person name="Martijn J."/>
            <person name="Lind A.E."/>
            <person name="van Eijk R."/>
            <person name="Schleper C."/>
            <person name="Guy L."/>
            <person name="Ettema T.J."/>
        </authorList>
    </citation>
    <scope>NUCLEOTIDE SEQUENCE</scope>
</reference>
<gene>
    <name evidence="2" type="ORF">LCGC14_1186710</name>
</gene>
<dbReference type="AlphaFoldDB" id="A0A0F9LQD4"/>
<evidence type="ECO:0000313" key="2">
    <source>
        <dbReference type="EMBL" id="KKM95588.1"/>
    </source>
</evidence>
<dbReference type="InterPro" id="IPR041657">
    <property type="entry name" value="HTH_17"/>
</dbReference>
<accession>A0A0F9LQD4</accession>